<accession>A0AAV7SCK5</accession>
<protein>
    <submittedName>
        <fullName evidence="1">Uncharacterized protein</fullName>
    </submittedName>
</protein>
<evidence type="ECO:0000313" key="2">
    <source>
        <dbReference type="Proteomes" id="UP001066276"/>
    </source>
</evidence>
<name>A0AAV7SCK5_PLEWA</name>
<dbReference type="AlphaFoldDB" id="A0AAV7SCK5"/>
<dbReference type="EMBL" id="JANPWB010000008">
    <property type="protein sequence ID" value="KAJ1162666.1"/>
    <property type="molecule type" value="Genomic_DNA"/>
</dbReference>
<sequence length="78" mass="8569">MSSVKSGVRALETLPVHVGSVLREDNAYVFKLFSSSLHTAEGEYSVHTFFVDTHTIVKVFSGYTAVCTRFISDTHTVG</sequence>
<dbReference type="Proteomes" id="UP001066276">
    <property type="component" value="Chromosome 4_2"/>
</dbReference>
<comment type="caution">
    <text evidence="1">The sequence shown here is derived from an EMBL/GenBank/DDBJ whole genome shotgun (WGS) entry which is preliminary data.</text>
</comment>
<keyword evidence="2" id="KW-1185">Reference proteome</keyword>
<organism evidence="1 2">
    <name type="scientific">Pleurodeles waltl</name>
    <name type="common">Iberian ribbed newt</name>
    <dbReference type="NCBI Taxonomy" id="8319"/>
    <lineage>
        <taxon>Eukaryota</taxon>
        <taxon>Metazoa</taxon>
        <taxon>Chordata</taxon>
        <taxon>Craniata</taxon>
        <taxon>Vertebrata</taxon>
        <taxon>Euteleostomi</taxon>
        <taxon>Amphibia</taxon>
        <taxon>Batrachia</taxon>
        <taxon>Caudata</taxon>
        <taxon>Salamandroidea</taxon>
        <taxon>Salamandridae</taxon>
        <taxon>Pleurodelinae</taxon>
        <taxon>Pleurodeles</taxon>
    </lineage>
</organism>
<reference evidence="1" key="1">
    <citation type="journal article" date="2022" name="bioRxiv">
        <title>Sequencing and chromosome-scale assembly of the giantPleurodeles waltlgenome.</title>
        <authorList>
            <person name="Brown T."/>
            <person name="Elewa A."/>
            <person name="Iarovenko S."/>
            <person name="Subramanian E."/>
            <person name="Araus A.J."/>
            <person name="Petzold A."/>
            <person name="Susuki M."/>
            <person name="Suzuki K.-i.T."/>
            <person name="Hayashi T."/>
            <person name="Toyoda A."/>
            <person name="Oliveira C."/>
            <person name="Osipova E."/>
            <person name="Leigh N.D."/>
            <person name="Simon A."/>
            <person name="Yun M.H."/>
        </authorList>
    </citation>
    <scope>NUCLEOTIDE SEQUENCE</scope>
    <source>
        <strain evidence="1">20211129_DDA</strain>
        <tissue evidence="1">Liver</tissue>
    </source>
</reference>
<evidence type="ECO:0000313" key="1">
    <source>
        <dbReference type="EMBL" id="KAJ1162666.1"/>
    </source>
</evidence>
<proteinExistence type="predicted"/>
<gene>
    <name evidence="1" type="ORF">NDU88_003133</name>
</gene>